<evidence type="ECO:0000313" key="2">
    <source>
        <dbReference type="EMBL" id="CBW25304.1"/>
    </source>
</evidence>
<protein>
    <submittedName>
        <fullName evidence="2">Membrane protein</fullName>
    </submittedName>
</protein>
<organism evidence="2 3">
    <name type="scientific">Halobacteriovorax marinus (strain ATCC BAA-682 / DSM 15412 / SJ)</name>
    <name type="common">Bacteriovorax marinus</name>
    <dbReference type="NCBI Taxonomy" id="862908"/>
    <lineage>
        <taxon>Bacteria</taxon>
        <taxon>Pseudomonadati</taxon>
        <taxon>Bdellovibrionota</taxon>
        <taxon>Bacteriovoracia</taxon>
        <taxon>Bacteriovoracales</taxon>
        <taxon>Halobacteriovoraceae</taxon>
        <taxon>Halobacteriovorax</taxon>
    </lineage>
</organism>
<dbReference type="STRING" id="862908.BMS_0386"/>
<dbReference type="EMBL" id="FQ312005">
    <property type="protein sequence ID" value="CBW25304.1"/>
    <property type="molecule type" value="Genomic_DNA"/>
</dbReference>
<feature type="transmembrane region" description="Helical" evidence="1">
    <location>
        <begin position="31"/>
        <end position="52"/>
    </location>
</feature>
<feature type="transmembrane region" description="Helical" evidence="1">
    <location>
        <begin position="371"/>
        <end position="392"/>
    </location>
</feature>
<dbReference type="Proteomes" id="UP000008963">
    <property type="component" value="Chromosome"/>
</dbReference>
<feature type="transmembrane region" description="Helical" evidence="1">
    <location>
        <begin position="207"/>
        <end position="225"/>
    </location>
</feature>
<evidence type="ECO:0000313" key="3">
    <source>
        <dbReference type="Proteomes" id="UP000008963"/>
    </source>
</evidence>
<feature type="transmembrane region" description="Helical" evidence="1">
    <location>
        <begin position="276"/>
        <end position="304"/>
    </location>
</feature>
<feature type="transmembrane region" description="Helical" evidence="1">
    <location>
        <begin position="423"/>
        <end position="440"/>
    </location>
</feature>
<keyword evidence="1" id="KW-0812">Transmembrane</keyword>
<name>E1X3W4_HALMS</name>
<keyword evidence="1" id="KW-0472">Membrane</keyword>
<dbReference type="AlphaFoldDB" id="E1X3W4"/>
<feature type="transmembrane region" description="Helical" evidence="1">
    <location>
        <begin position="316"/>
        <end position="334"/>
    </location>
</feature>
<feature type="transmembrane region" description="Helical" evidence="1">
    <location>
        <begin position="399"/>
        <end position="417"/>
    </location>
</feature>
<proteinExistence type="predicted"/>
<accession>E1X3W4</accession>
<feature type="transmembrane region" description="Helical" evidence="1">
    <location>
        <begin position="7"/>
        <end position="25"/>
    </location>
</feature>
<feature type="transmembrane region" description="Helical" evidence="1">
    <location>
        <begin position="237"/>
        <end position="270"/>
    </location>
</feature>
<gene>
    <name evidence="2" type="ordered locus">BMS_0386</name>
</gene>
<keyword evidence="1" id="KW-1133">Transmembrane helix</keyword>
<dbReference type="HOGENOM" id="CLU_595504_0_0_7"/>
<feature type="transmembrane region" description="Helical" evidence="1">
    <location>
        <begin position="88"/>
        <end position="111"/>
    </location>
</feature>
<dbReference type="KEGG" id="bmx:BMS_0386"/>
<feature type="transmembrane region" description="Helical" evidence="1">
    <location>
        <begin position="123"/>
        <end position="141"/>
    </location>
</feature>
<keyword evidence="3" id="KW-1185">Reference proteome</keyword>
<sequence length="459" mass="53296">MNNSIKLNIKFYFPLIFFCLLAYSLRRTHGFIKTSHLIYLSTALVVFTLLHFKNIKYSFNEKITPILTSIFSLILSLKPDLFYPTNQYALLGIQLCSGIIFTGSIYTLLFFSNIKKRLILNRIFSISFILIAMSYILTIVSSSNPITDVFVVTMEGADFLKQGLNPYIQSYTDIFKGRYGYVAGYVYWPGVLLSLSPFKWIFGDVRYSYIFFQLLTLLILYRLSLKLGYSRLQAKSFPLLWSLFPVTFFVLEQTWTENLIILQLCILFFFLNLKKFSYAAIALGLLCATKQYNIFLAILSFFYVYKNSSLLGAAKYTLIAITSSLLVFLPFLIWDYDSFLQTTLLDVLKYQPRGDSLSWYSWLFFHYKVKIPGYLTGIIYFTPTVLGAIYLMKKAHSSITDLLFFIVINYCIVFLFGKQAFCNYYYLIAFMILLYSIFRFKDFLGTQNFKSDSTDISGL</sequence>
<dbReference type="eggNOG" id="ENOG5031TBU">
    <property type="taxonomic scope" value="Bacteria"/>
</dbReference>
<evidence type="ECO:0000256" key="1">
    <source>
        <dbReference type="SAM" id="Phobius"/>
    </source>
</evidence>
<reference evidence="3" key="1">
    <citation type="journal article" date="2013" name="ISME J.">
        <title>A small predatory core genome in the divergent marine Bacteriovorax marinus SJ and the terrestrial Bdellovibrio bacteriovorus.</title>
        <authorList>
            <person name="Crossman L.C."/>
            <person name="Chen H."/>
            <person name="Cerdeno-Tarraga A.M."/>
            <person name="Brooks K."/>
            <person name="Quail M.A."/>
            <person name="Pineiro S.A."/>
            <person name="Hobley L."/>
            <person name="Sockett R.E."/>
            <person name="Bentley S.D."/>
            <person name="Parkhill J."/>
            <person name="Williams H.N."/>
            <person name="Stine O.C."/>
        </authorList>
    </citation>
    <scope>NUCLEOTIDE SEQUENCE [LARGE SCALE GENOMIC DNA]</scope>
    <source>
        <strain evidence="3">ATCC BAA-682 / DSM 15412 / SJ</strain>
    </source>
</reference>